<dbReference type="InterPro" id="IPR034753">
    <property type="entry name" value="hSac2"/>
</dbReference>
<dbReference type="InterPro" id="IPR011701">
    <property type="entry name" value="MFS"/>
</dbReference>
<feature type="domain" description="SAC" evidence="4">
    <location>
        <begin position="219"/>
        <end position="564"/>
    </location>
</feature>
<evidence type="ECO:0008006" key="8">
    <source>
        <dbReference type="Google" id="ProtNLM"/>
    </source>
</evidence>
<proteinExistence type="predicted"/>
<feature type="transmembrane region" description="Helical" evidence="3">
    <location>
        <begin position="1371"/>
        <end position="1394"/>
    </location>
</feature>
<feature type="transmembrane region" description="Helical" evidence="3">
    <location>
        <begin position="1249"/>
        <end position="1270"/>
    </location>
</feature>
<comment type="caution">
    <text evidence="6">The sequence shown here is derived from an EMBL/GenBank/DDBJ whole genome shotgun (WGS) entry which is preliminary data.</text>
</comment>
<feature type="region of interest" description="Disordered" evidence="2">
    <location>
        <begin position="87"/>
        <end position="133"/>
    </location>
</feature>
<accession>A0A5M9J835</accession>
<dbReference type="InterPro" id="IPR002013">
    <property type="entry name" value="SAC_dom"/>
</dbReference>
<feature type="transmembrane region" description="Helical" evidence="3">
    <location>
        <begin position="1043"/>
        <end position="1061"/>
    </location>
</feature>
<comment type="subcellular location">
    <subcellularLocation>
        <location evidence="1">Membrane</location>
        <topology evidence="1">Multi-pass membrane protein</topology>
    </subcellularLocation>
</comment>
<dbReference type="Pfam" id="PF02383">
    <property type="entry name" value="Syja_N"/>
    <property type="match status" value="1"/>
</dbReference>
<feature type="domain" description="HSac2" evidence="5">
    <location>
        <begin position="634"/>
        <end position="791"/>
    </location>
</feature>
<dbReference type="Pfam" id="PF12456">
    <property type="entry name" value="hSac2"/>
    <property type="match status" value="1"/>
</dbReference>
<feature type="region of interest" description="Disordered" evidence="2">
    <location>
        <begin position="1563"/>
        <end position="1587"/>
    </location>
</feature>
<evidence type="ECO:0000256" key="1">
    <source>
        <dbReference type="ARBA" id="ARBA00004141"/>
    </source>
</evidence>
<evidence type="ECO:0000259" key="4">
    <source>
        <dbReference type="PROSITE" id="PS50275"/>
    </source>
</evidence>
<dbReference type="GO" id="GO:0016020">
    <property type="term" value="C:membrane"/>
    <property type="evidence" value="ECO:0007669"/>
    <property type="project" value="UniProtKB-SubCell"/>
</dbReference>
<dbReference type="InterPro" id="IPR022158">
    <property type="entry name" value="Inositol_phosphatase"/>
</dbReference>
<feature type="transmembrane region" description="Helical" evidence="3">
    <location>
        <begin position="1067"/>
        <end position="1086"/>
    </location>
</feature>
<dbReference type="Pfam" id="PF07690">
    <property type="entry name" value="MFS_1"/>
    <property type="match status" value="1"/>
</dbReference>
<dbReference type="InterPro" id="IPR036259">
    <property type="entry name" value="MFS_trans_sf"/>
</dbReference>
<evidence type="ECO:0000313" key="6">
    <source>
        <dbReference type="EMBL" id="KAA8565007.1"/>
    </source>
</evidence>
<feature type="transmembrane region" description="Helical" evidence="3">
    <location>
        <begin position="1220"/>
        <end position="1243"/>
    </location>
</feature>
<evidence type="ECO:0000256" key="2">
    <source>
        <dbReference type="SAM" id="MobiDB-lite"/>
    </source>
</evidence>
<dbReference type="PROSITE" id="PS50275">
    <property type="entry name" value="SAC"/>
    <property type="match status" value="1"/>
</dbReference>
<feature type="transmembrane region" description="Helical" evidence="3">
    <location>
        <begin position="1098"/>
        <end position="1119"/>
    </location>
</feature>
<dbReference type="GO" id="GO:0022857">
    <property type="term" value="F:transmembrane transporter activity"/>
    <property type="evidence" value="ECO:0007669"/>
    <property type="project" value="InterPro"/>
</dbReference>
<dbReference type="GO" id="GO:0046856">
    <property type="term" value="P:phosphatidylinositol dephosphorylation"/>
    <property type="evidence" value="ECO:0007669"/>
    <property type="project" value="TreeGrafter"/>
</dbReference>
<feature type="compositionally biased region" description="Basic residues" evidence="2">
    <location>
        <begin position="1563"/>
        <end position="1572"/>
    </location>
</feature>
<evidence type="ECO:0000259" key="5">
    <source>
        <dbReference type="PROSITE" id="PS51791"/>
    </source>
</evidence>
<evidence type="ECO:0000313" key="7">
    <source>
        <dbReference type="Proteomes" id="UP000322873"/>
    </source>
</evidence>
<reference evidence="6 7" key="1">
    <citation type="submission" date="2019-06" db="EMBL/GenBank/DDBJ databases">
        <title>Genome Sequence of the Brown Rot Fungal Pathogen Monilinia fructicola.</title>
        <authorList>
            <person name="De Miccolis Angelini R.M."/>
            <person name="Landi L."/>
            <person name="Abate D."/>
            <person name="Pollastro S."/>
            <person name="Romanazzi G."/>
            <person name="Faretra F."/>
        </authorList>
    </citation>
    <scope>NUCLEOTIDE SEQUENCE [LARGE SCALE GENOMIC DNA]</scope>
    <source>
        <strain evidence="6 7">Mfrc123</strain>
    </source>
</reference>
<dbReference type="Gene3D" id="1.20.1250.20">
    <property type="entry name" value="MFS general substrate transporter like domains"/>
    <property type="match status" value="1"/>
</dbReference>
<feature type="transmembrane region" description="Helical" evidence="3">
    <location>
        <begin position="1327"/>
        <end position="1351"/>
    </location>
</feature>
<sequence length="1587" mass="173556">MPGLVRKLLVFAAVDGHIVPINDAYDGEGSAKGFEAFGIVGLLTVSKSSFLISITKREQVAQVRGKPIYVITEVALTPLASKAEAENSIERTKAGLSKSNEEHGLDESDSEDELSANNDEVEDEANTLNMETQKTSVAEDVISKKGGYGRFAQKWFSKKGWAVDQKKNLGMSVSEGESETGKLDKVIDVGDSETSDNIDIAESMLPKLLRTSQILFGASRSYYFSYDHDITRSLANQRKTNSELPLHKEVDPLFFWNRHLLLSFIDAGHAPLALPLMQGFVGQREFVMDTNPSKPVIGADGIEKISMELNEITADGPDKQIPKARASTYKSYLLTLISRRSVKRGGLRYLRRGVDEEGNTANGVETEQILSDSTWAPSSKIHSLSLKSIIQPKQIMKLFKKHFDNITDRYGAIQVASLVEKHGPEAIVGGEYEKLMTLLNVSRASENKKSIGFEWFDFHAICKGMKFENVNLLMEILGKKLDSFSDTLEIDGKLISKQNGVLRTNCMDCLDRTNVVQSAVAKRALELQLKDEGLDAGLQVDQTQQWFNTLWADNGDAISKQYASTAALKGDFTRTRKRDYKGALTDMGLSISRFYSGIVNDYFSQAAIDFLLGNVSYLVFEDFEANMMSGDPGVSMQKMRQQAIDVSQKLVVADDSEEFIGGWTFLTPQVPNTIKSSPFEESVLLLTDAALYMCHFDWNIEKVSSFVRVGLNQVVGIKFGTYITSTLSQAQADEKRNVGLVVSYKAGSNDIIRVNTRSMVTEFSSSGLPGEDKISTPISTSTTNSVVAPIATGFAKLTLGLAEPNGNRAKDAVKVLAFKALPSRSAVSDEGVSEAEQVKSVCGEIERMVESASIKEVGEERRSIVESGPIISLAEAKKSTGLFDMLGHQVKKAQFGGYTNGILGRGNRSGCIYRPAYICATREGQLDGKSSSANEIYADESGGASGDEGVSIEEIEKVYRKIDRRIIPAFWVLYFLCSAIRSNVGLAQTMNASSGHDLSQVLNLTAKQTSTALALFYVAYVVFDLPSNLVMTKLSPRVWMSRIVLAVGIIGACFAAVKAAWSLMLLRFLLGVVTAGMWPGMAYYLTLFYPPSRTGKRIGMYFTASQVSAAVVGLVSAGFQKMDGTQGLVGFQWMFLLYGLCAIVLGIGLLWWLPDRPLPPGTQRVPTGLAKWLPATPPVLTGEDADIHYQDLRRVYHPRSWGWKDLAYVLIDWRLWPLTLMYFGVVGVGIGTQLYATVIISGIDSSFSGVTLSLLTAPIWIMDLIAILMVTPISDRFHKYRAFFFSAAVLIQIAGLLTTTFAPVSHLGHATAVFSWLDMDSHRHGEVGVAAASALVSGLGNLGSITTTYALYTGWPEDAKAGPHRYRKSNLVMIGILCLSILSSIIMTVLLKIFGNPRSTKIQSSGGSDSGEFQDGAARREQRQRGFGGIWGRKESGALTAQVILGKVSSAGVAQPSTNTSLATLRITSTRLTLSQSNSPLLSTLSHNHFATHTPPTLLLTSPTLVSISILNSEKYISSYHITKQSVHPGIYLQRNSFTLLQYHGAVLLRALAISCLRSSIRPHNHPSKHHASTATPISYEPRSKEK</sequence>
<evidence type="ECO:0000256" key="3">
    <source>
        <dbReference type="SAM" id="Phobius"/>
    </source>
</evidence>
<feature type="compositionally biased region" description="Acidic residues" evidence="2">
    <location>
        <begin position="107"/>
        <end position="125"/>
    </location>
</feature>
<dbReference type="VEuPathDB" id="FungiDB:MFRU_008g01450"/>
<dbReference type="PROSITE" id="PS51791">
    <property type="entry name" value="HSAC2"/>
    <property type="match status" value="1"/>
</dbReference>
<protein>
    <recommendedName>
        <fullName evidence="8">SAC domain-containing protein</fullName>
    </recommendedName>
</protein>
<keyword evidence="3" id="KW-0812">Transmembrane</keyword>
<feature type="transmembrane region" description="Helical" evidence="3">
    <location>
        <begin position="1131"/>
        <end position="1153"/>
    </location>
</feature>
<dbReference type="GO" id="GO:0005783">
    <property type="term" value="C:endoplasmic reticulum"/>
    <property type="evidence" value="ECO:0007669"/>
    <property type="project" value="TreeGrafter"/>
</dbReference>
<name>A0A5M9J835_MONFR</name>
<feature type="transmembrane region" description="Helical" evidence="3">
    <location>
        <begin position="1282"/>
        <end position="1307"/>
    </location>
</feature>
<dbReference type="SUPFAM" id="SSF103473">
    <property type="entry name" value="MFS general substrate transporter"/>
    <property type="match status" value="1"/>
</dbReference>
<dbReference type="Proteomes" id="UP000322873">
    <property type="component" value="Unassembled WGS sequence"/>
</dbReference>
<dbReference type="VEuPathDB" id="FungiDB:MFRU_008g01460"/>
<keyword evidence="3" id="KW-0472">Membrane</keyword>
<feature type="region of interest" description="Disordered" evidence="2">
    <location>
        <begin position="1400"/>
        <end position="1419"/>
    </location>
</feature>
<dbReference type="EMBL" id="VICG01000014">
    <property type="protein sequence ID" value="KAA8565007.1"/>
    <property type="molecule type" value="Genomic_DNA"/>
</dbReference>
<keyword evidence="7" id="KW-1185">Reference proteome</keyword>
<keyword evidence="3" id="KW-1133">Transmembrane helix</keyword>
<organism evidence="6 7">
    <name type="scientific">Monilinia fructicola</name>
    <name type="common">Brown rot fungus</name>
    <name type="synonym">Ciboria fructicola</name>
    <dbReference type="NCBI Taxonomy" id="38448"/>
    <lineage>
        <taxon>Eukaryota</taxon>
        <taxon>Fungi</taxon>
        <taxon>Dikarya</taxon>
        <taxon>Ascomycota</taxon>
        <taxon>Pezizomycotina</taxon>
        <taxon>Leotiomycetes</taxon>
        <taxon>Helotiales</taxon>
        <taxon>Sclerotiniaceae</taxon>
        <taxon>Monilinia</taxon>
    </lineage>
</organism>
<dbReference type="PANTHER" id="PTHR45662">
    <property type="entry name" value="PHOSPHATIDYLINOSITIDE PHOSPHATASE SAC1"/>
    <property type="match status" value="1"/>
</dbReference>
<dbReference type="PANTHER" id="PTHR45662:SF7">
    <property type="entry name" value="SACI DOMAIN PROTEIN (AFU_ORTHOLOGUE AFUA_1G15890)"/>
    <property type="match status" value="1"/>
</dbReference>
<dbReference type="GO" id="GO:0043812">
    <property type="term" value="F:phosphatidylinositol-4-phosphate phosphatase activity"/>
    <property type="evidence" value="ECO:0007669"/>
    <property type="project" value="TreeGrafter"/>
</dbReference>
<gene>
    <name evidence="6" type="ORF">EYC84_010775</name>
</gene>
<dbReference type="FunFam" id="1.20.1250.20:FF:000278">
    <property type="entry name" value="Putative MFS transporter"/>
    <property type="match status" value="1"/>
</dbReference>
<feature type="transmembrane region" description="Helical" evidence="3">
    <location>
        <begin position="1012"/>
        <end position="1031"/>
    </location>
</feature>
<feature type="compositionally biased region" description="Basic and acidic residues" evidence="2">
    <location>
        <begin position="87"/>
        <end position="106"/>
    </location>
</feature>